<evidence type="ECO:0000256" key="1">
    <source>
        <dbReference type="SAM" id="Phobius"/>
    </source>
</evidence>
<proteinExistence type="predicted"/>
<keyword evidence="1" id="KW-0812">Transmembrane</keyword>
<keyword evidence="1" id="KW-0472">Membrane</keyword>
<gene>
    <name evidence="2" type="ORF">UFOPK3482_00690</name>
</gene>
<name>A0A6J7F0J6_9ZZZZ</name>
<feature type="transmembrane region" description="Helical" evidence="1">
    <location>
        <begin position="12"/>
        <end position="34"/>
    </location>
</feature>
<protein>
    <submittedName>
        <fullName evidence="2">Unannotated protein</fullName>
    </submittedName>
</protein>
<reference evidence="2" key="1">
    <citation type="submission" date="2020-05" db="EMBL/GenBank/DDBJ databases">
        <authorList>
            <person name="Chiriac C."/>
            <person name="Salcher M."/>
            <person name="Ghai R."/>
            <person name="Kavagutti S V."/>
        </authorList>
    </citation>
    <scope>NUCLEOTIDE SEQUENCE</scope>
</reference>
<organism evidence="2">
    <name type="scientific">freshwater metagenome</name>
    <dbReference type="NCBI Taxonomy" id="449393"/>
    <lineage>
        <taxon>unclassified sequences</taxon>
        <taxon>metagenomes</taxon>
        <taxon>ecological metagenomes</taxon>
    </lineage>
</organism>
<evidence type="ECO:0000313" key="2">
    <source>
        <dbReference type="EMBL" id="CAB4885829.1"/>
    </source>
</evidence>
<dbReference type="AlphaFoldDB" id="A0A6J7F0J6"/>
<dbReference type="EMBL" id="CAFBLZ010000050">
    <property type="protein sequence ID" value="CAB4885829.1"/>
    <property type="molecule type" value="Genomic_DNA"/>
</dbReference>
<sequence>MLILSETVRELPISPVAFGLTAFGTFVFLLYVVLRFDK</sequence>
<keyword evidence="1" id="KW-1133">Transmembrane helix</keyword>
<accession>A0A6J7F0J6</accession>